<reference evidence="1 2" key="1">
    <citation type="journal article" date="2016" name="MBio">
        <title>Lateral Gene Transfer in a Heavy Metal-Contaminated-Groundwater Microbial Community.</title>
        <authorList>
            <person name="Hemme C.L."/>
            <person name="Green S.J."/>
            <person name="Rishishwar L."/>
            <person name="Prakash O."/>
            <person name="Pettenato A."/>
            <person name="Chakraborty R."/>
            <person name="Deutschbauer A.M."/>
            <person name="Van Nostrand J.D."/>
            <person name="Wu L."/>
            <person name="He Z."/>
            <person name="Jordan I.K."/>
            <person name="Hazen T.C."/>
            <person name="Arkin A.P."/>
            <person name="Kostka J.E."/>
            <person name="Zhou J."/>
        </authorList>
    </citation>
    <scope>NUCLEOTIDE SEQUENCE [LARGE SCALE GENOMIC DNA]</scope>
    <source>
        <strain evidence="1 2">FW104-T7</strain>
    </source>
</reference>
<proteinExistence type="predicted"/>
<keyword evidence="2" id="KW-1185">Reference proteome</keyword>
<dbReference type="AlphaFoldDB" id="A0A154QF96"/>
<dbReference type="EMBL" id="LVJS01000052">
    <property type="protein sequence ID" value="KZC22890.1"/>
    <property type="molecule type" value="Genomic_DNA"/>
</dbReference>
<accession>A0A154QF96</accession>
<sequence>MAQHQPDMIGRRLVEALGAKNGAAVLESVVLRNRRGVDQMHGITVIHQAIDQPVPAVGGLHRHADQLVPVRRKVTEQAR</sequence>
<organism evidence="1 2">
    <name type="scientific">Rhodanobacter thiooxydans</name>
    <dbReference type="NCBI Taxonomy" id="416169"/>
    <lineage>
        <taxon>Bacteria</taxon>
        <taxon>Pseudomonadati</taxon>
        <taxon>Pseudomonadota</taxon>
        <taxon>Gammaproteobacteria</taxon>
        <taxon>Lysobacterales</taxon>
        <taxon>Rhodanobacteraceae</taxon>
        <taxon>Rhodanobacter</taxon>
    </lineage>
</organism>
<comment type="caution">
    <text evidence="1">The sequence shown here is derived from an EMBL/GenBank/DDBJ whole genome shotgun (WGS) entry which is preliminary data.</text>
</comment>
<name>A0A154QF96_9GAMM</name>
<evidence type="ECO:0000313" key="1">
    <source>
        <dbReference type="EMBL" id="KZC22890.1"/>
    </source>
</evidence>
<protein>
    <submittedName>
        <fullName evidence="1">Uncharacterized protein</fullName>
    </submittedName>
</protein>
<gene>
    <name evidence="1" type="ORF">RHOFW104T7_16110</name>
</gene>
<dbReference type="Proteomes" id="UP000076131">
    <property type="component" value="Unassembled WGS sequence"/>
</dbReference>
<evidence type="ECO:0000313" key="2">
    <source>
        <dbReference type="Proteomes" id="UP000076131"/>
    </source>
</evidence>